<feature type="region of interest" description="Disordered" evidence="4">
    <location>
        <begin position="164"/>
        <end position="189"/>
    </location>
</feature>
<keyword evidence="2" id="KW-0238">DNA-binding</keyword>
<evidence type="ECO:0000259" key="5">
    <source>
        <dbReference type="PROSITE" id="PS50956"/>
    </source>
</evidence>
<dbReference type="InterPro" id="IPR036390">
    <property type="entry name" value="WH_DNA-bd_sf"/>
</dbReference>
<evidence type="ECO:0000313" key="6">
    <source>
        <dbReference type="EMBL" id="MFC3147420.1"/>
    </source>
</evidence>
<protein>
    <submittedName>
        <fullName evidence="6">Lrp/AsnC family transcriptional regulator</fullName>
    </submittedName>
</protein>
<dbReference type="RefSeq" id="WP_377302412.1">
    <property type="nucleotide sequence ID" value="NZ_CP180191.1"/>
</dbReference>
<evidence type="ECO:0000256" key="2">
    <source>
        <dbReference type="ARBA" id="ARBA00023125"/>
    </source>
</evidence>
<evidence type="ECO:0000256" key="3">
    <source>
        <dbReference type="ARBA" id="ARBA00023163"/>
    </source>
</evidence>
<proteinExistence type="predicted"/>
<dbReference type="Pfam" id="PF01037">
    <property type="entry name" value="AsnC_trans_reg"/>
    <property type="match status" value="1"/>
</dbReference>
<dbReference type="Proteomes" id="UP001595556">
    <property type="component" value="Unassembled WGS sequence"/>
</dbReference>
<dbReference type="PROSITE" id="PS50956">
    <property type="entry name" value="HTH_ASNC_2"/>
    <property type="match status" value="1"/>
</dbReference>
<dbReference type="SMART" id="SM00344">
    <property type="entry name" value="HTH_ASNC"/>
    <property type="match status" value="1"/>
</dbReference>
<evidence type="ECO:0000313" key="7">
    <source>
        <dbReference type="Proteomes" id="UP001595556"/>
    </source>
</evidence>
<evidence type="ECO:0000256" key="1">
    <source>
        <dbReference type="ARBA" id="ARBA00023015"/>
    </source>
</evidence>
<dbReference type="Gene3D" id="3.30.70.920">
    <property type="match status" value="1"/>
</dbReference>
<dbReference type="InterPro" id="IPR036388">
    <property type="entry name" value="WH-like_DNA-bd_sf"/>
</dbReference>
<dbReference type="SUPFAM" id="SSF46785">
    <property type="entry name" value="Winged helix' DNA-binding domain"/>
    <property type="match status" value="1"/>
</dbReference>
<keyword evidence="7" id="KW-1185">Reference proteome</keyword>
<dbReference type="InterPro" id="IPR011008">
    <property type="entry name" value="Dimeric_a/b-barrel"/>
</dbReference>
<dbReference type="PANTHER" id="PTHR30154:SF34">
    <property type="entry name" value="TRANSCRIPTIONAL REGULATOR AZLB"/>
    <property type="match status" value="1"/>
</dbReference>
<dbReference type="InterPro" id="IPR000485">
    <property type="entry name" value="AsnC-type_HTH_dom"/>
</dbReference>
<dbReference type="Gene3D" id="1.10.10.10">
    <property type="entry name" value="Winged helix-like DNA-binding domain superfamily/Winged helix DNA-binding domain"/>
    <property type="match status" value="1"/>
</dbReference>
<keyword evidence="1" id="KW-0805">Transcription regulation</keyword>
<dbReference type="SUPFAM" id="SSF54909">
    <property type="entry name" value="Dimeric alpha+beta barrel"/>
    <property type="match status" value="1"/>
</dbReference>
<sequence>MAVLKLDKIDRKLLNLLQQNNQRTTRELAQLLHISQPTLVRRLRELRSQGVVCADVSLVDPISLGLGMYAFLDVSLHDQSEEAASQFERRIQDEPEVLQCYFVTGAFDFFLILHVANIEAYYQFIRRVLSASGNVRHFESRFPLKRTKFTNRIEFDERALQLEVRTAEPQKSPEVASPRAGTPRKRTAR</sequence>
<accession>A0ABV7H0W3</accession>
<dbReference type="InterPro" id="IPR019888">
    <property type="entry name" value="Tscrpt_reg_AsnC-like"/>
</dbReference>
<keyword evidence="3" id="KW-0804">Transcription</keyword>
<dbReference type="PANTHER" id="PTHR30154">
    <property type="entry name" value="LEUCINE-RESPONSIVE REGULATORY PROTEIN"/>
    <property type="match status" value="1"/>
</dbReference>
<dbReference type="EMBL" id="JBHRTI010000003">
    <property type="protein sequence ID" value="MFC3147420.1"/>
    <property type="molecule type" value="Genomic_DNA"/>
</dbReference>
<dbReference type="InterPro" id="IPR019887">
    <property type="entry name" value="Tscrpt_reg_AsnC/Lrp_C"/>
</dbReference>
<name>A0ABV7H0W3_9BURK</name>
<gene>
    <name evidence="6" type="ORF">ACFOEN_07185</name>
</gene>
<evidence type="ECO:0000256" key="4">
    <source>
        <dbReference type="SAM" id="MobiDB-lite"/>
    </source>
</evidence>
<dbReference type="PRINTS" id="PR00033">
    <property type="entry name" value="HTHASNC"/>
</dbReference>
<dbReference type="Pfam" id="PF13412">
    <property type="entry name" value="HTH_24"/>
    <property type="match status" value="1"/>
</dbReference>
<comment type="caution">
    <text evidence="6">The sequence shown here is derived from an EMBL/GenBank/DDBJ whole genome shotgun (WGS) entry which is preliminary data.</text>
</comment>
<feature type="domain" description="HTH asnC-type" evidence="5">
    <location>
        <begin position="6"/>
        <end position="67"/>
    </location>
</feature>
<organism evidence="6 7">
    <name type="scientific">Piscinibacterium candidicorallinum</name>
    <dbReference type="NCBI Taxonomy" id="1793872"/>
    <lineage>
        <taxon>Bacteria</taxon>
        <taxon>Pseudomonadati</taxon>
        <taxon>Pseudomonadota</taxon>
        <taxon>Betaproteobacteria</taxon>
        <taxon>Burkholderiales</taxon>
        <taxon>Piscinibacterium</taxon>
    </lineage>
</organism>
<reference evidence="7" key="1">
    <citation type="journal article" date="2019" name="Int. J. Syst. Evol. Microbiol.">
        <title>The Global Catalogue of Microorganisms (GCM) 10K type strain sequencing project: providing services to taxonomists for standard genome sequencing and annotation.</title>
        <authorList>
            <consortium name="The Broad Institute Genomics Platform"/>
            <consortium name="The Broad Institute Genome Sequencing Center for Infectious Disease"/>
            <person name="Wu L."/>
            <person name="Ma J."/>
        </authorList>
    </citation>
    <scope>NUCLEOTIDE SEQUENCE [LARGE SCALE GENOMIC DNA]</scope>
    <source>
        <strain evidence="7">KCTC 52168</strain>
    </source>
</reference>